<dbReference type="EMBL" id="BKBA01000001">
    <property type="protein sequence ID" value="GEQ11991.1"/>
    <property type="molecule type" value="Genomic_DNA"/>
</dbReference>
<dbReference type="PANTHER" id="PTHR44591">
    <property type="entry name" value="STRESS RESPONSE REGULATOR PROTEIN 1"/>
    <property type="match status" value="1"/>
</dbReference>
<dbReference type="SMART" id="SM00448">
    <property type="entry name" value="REC"/>
    <property type="match status" value="1"/>
</dbReference>
<evidence type="ECO:0000313" key="4">
    <source>
        <dbReference type="EMBL" id="GEQ11991.1"/>
    </source>
</evidence>
<dbReference type="Proteomes" id="UP000321793">
    <property type="component" value="Unassembled WGS sequence"/>
</dbReference>
<dbReference type="PROSITE" id="PS50110">
    <property type="entry name" value="RESPONSE_REGULATORY"/>
    <property type="match status" value="1"/>
</dbReference>
<dbReference type="SUPFAM" id="SSF52172">
    <property type="entry name" value="CheY-like"/>
    <property type="match status" value="1"/>
</dbReference>
<dbReference type="OrthoDB" id="9808843at2"/>
<dbReference type="AlphaFoldDB" id="A0A512SVN2"/>
<name>A0A512SVN2_9MICO</name>
<reference evidence="4 5" key="1">
    <citation type="submission" date="2019-07" db="EMBL/GenBank/DDBJ databases">
        <title>Whole genome shotgun sequence of Knoellia locipacati NBRC 109775.</title>
        <authorList>
            <person name="Hosoyama A."/>
            <person name="Uohara A."/>
            <person name="Ohji S."/>
            <person name="Ichikawa N."/>
        </authorList>
    </citation>
    <scope>NUCLEOTIDE SEQUENCE [LARGE SCALE GENOMIC DNA]</scope>
    <source>
        <strain evidence="4 5">NBRC 109775</strain>
    </source>
</reference>
<feature type="modified residue" description="4-aspartylphosphate" evidence="2">
    <location>
        <position position="54"/>
    </location>
</feature>
<organism evidence="4 5">
    <name type="scientific">Knoellia locipacati</name>
    <dbReference type="NCBI Taxonomy" id="882824"/>
    <lineage>
        <taxon>Bacteria</taxon>
        <taxon>Bacillati</taxon>
        <taxon>Actinomycetota</taxon>
        <taxon>Actinomycetes</taxon>
        <taxon>Micrococcales</taxon>
        <taxon>Intrasporangiaceae</taxon>
        <taxon>Knoellia</taxon>
    </lineage>
</organism>
<comment type="caution">
    <text evidence="4">The sequence shown here is derived from an EMBL/GenBank/DDBJ whole genome shotgun (WGS) entry which is preliminary data.</text>
</comment>
<evidence type="ECO:0000256" key="1">
    <source>
        <dbReference type="ARBA" id="ARBA00022553"/>
    </source>
</evidence>
<protein>
    <recommendedName>
        <fullName evidence="3">Response regulatory domain-containing protein</fullName>
    </recommendedName>
</protein>
<dbReference type="Gene3D" id="3.40.50.2300">
    <property type="match status" value="1"/>
</dbReference>
<dbReference type="InterPro" id="IPR011006">
    <property type="entry name" value="CheY-like_superfamily"/>
</dbReference>
<proteinExistence type="predicted"/>
<keyword evidence="1 2" id="KW-0597">Phosphoprotein</keyword>
<dbReference type="CDD" id="cd17535">
    <property type="entry name" value="REC_NarL-like"/>
    <property type="match status" value="1"/>
</dbReference>
<feature type="domain" description="Response regulatory" evidence="3">
    <location>
        <begin position="4"/>
        <end position="119"/>
    </location>
</feature>
<keyword evidence="5" id="KW-1185">Reference proteome</keyword>
<evidence type="ECO:0000313" key="5">
    <source>
        <dbReference type="Proteomes" id="UP000321793"/>
    </source>
</evidence>
<dbReference type="RefSeq" id="WP_147061527.1">
    <property type="nucleotide sequence ID" value="NZ_BAABDN010000001.1"/>
</dbReference>
<evidence type="ECO:0000259" key="3">
    <source>
        <dbReference type="PROSITE" id="PS50110"/>
    </source>
</evidence>
<dbReference type="GO" id="GO:0000160">
    <property type="term" value="P:phosphorelay signal transduction system"/>
    <property type="evidence" value="ECO:0007669"/>
    <property type="project" value="InterPro"/>
</dbReference>
<gene>
    <name evidence="4" type="ORF">KLO01_00380</name>
</gene>
<dbReference type="InterPro" id="IPR050595">
    <property type="entry name" value="Bact_response_regulator"/>
</dbReference>
<dbReference type="InterPro" id="IPR001789">
    <property type="entry name" value="Sig_transdc_resp-reg_receiver"/>
</dbReference>
<dbReference type="InterPro" id="IPR058245">
    <property type="entry name" value="NreC/VraR/RcsB-like_REC"/>
</dbReference>
<evidence type="ECO:0000256" key="2">
    <source>
        <dbReference type="PROSITE-ProRule" id="PRU00169"/>
    </source>
</evidence>
<dbReference type="PANTHER" id="PTHR44591:SF3">
    <property type="entry name" value="RESPONSE REGULATORY DOMAIN-CONTAINING PROTEIN"/>
    <property type="match status" value="1"/>
</dbReference>
<sequence>MVHRVLVVDDHDEVRSAIASMLTTQGFAVIGEAANGADAMTMVLEERPDLVLLDIRLPGPDGFEVAHQLARLTPAPAVVLISSHEARVYDQQVLGSPAVAFITKSDLSGDTLRRALGEVTP</sequence>
<dbReference type="Pfam" id="PF00072">
    <property type="entry name" value="Response_reg"/>
    <property type="match status" value="1"/>
</dbReference>
<accession>A0A512SVN2</accession>